<proteinExistence type="predicted"/>
<dbReference type="AlphaFoldDB" id="A0A915YJQ9"/>
<reference evidence="1" key="1">
    <citation type="submission" date="2022-09" db="EMBL/GenBank/DDBJ databases">
        <title>Aureispira anguillicida sp. nov., isolated from Leptocephalus of Japanese eel Anguilla japonica.</title>
        <authorList>
            <person name="Yuasa K."/>
            <person name="Mekata T."/>
            <person name="Ikunari K."/>
        </authorList>
    </citation>
    <scope>NUCLEOTIDE SEQUENCE</scope>
    <source>
        <strain evidence="1">EL160426</strain>
    </source>
</reference>
<protein>
    <submittedName>
        <fullName evidence="1">Uncharacterized protein</fullName>
    </submittedName>
</protein>
<evidence type="ECO:0000313" key="2">
    <source>
        <dbReference type="Proteomes" id="UP001060919"/>
    </source>
</evidence>
<name>A0A915YJQ9_9BACT</name>
<dbReference type="RefSeq" id="WP_264789688.1">
    <property type="nucleotide sequence ID" value="NZ_AP026867.1"/>
</dbReference>
<organism evidence="1 2">
    <name type="scientific">Aureispira anguillae</name>
    <dbReference type="NCBI Taxonomy" id="2864201"/>
    <lineage>
        <taxon>Bacteria</taxon>
        <taxon>Pseudomonadati</taxon>
        <taxon>Bacteroidota</taxon>
        <taxon>Saprospiria</taxon>
        <taxon>Saprospirales</taxon>
        <taxon>Saprospiraceae</taxon>
        <taxon>Aureispira</taxon>
    </lineage>
</organism>
<accession>A0A915YJQ9</accession>
<sequence>MNIFSNYKFLLTQTLLIISIGYSCSPEPDYNTTRTAPSASALMMKSSFNSTKETLALFNEKLKEYQEGLYFKKWTYDPVNNNIICHKKENKKASLEAFNHKLGLGFKEYIAKENKKTLKYQAISPFANMEETGVFSRPLLLNGEPYSGVLVGTHIPSGKRILEIRFYEGIRVGAFNVWTNLDRLYTKSFKKNNEIAIDPESVRKPIIYLYPETTQNINVKVHFKGQLTHTYPKYSSHIGWNITAEPSGILTDRTSGKEFSYLFWEGQSDFQYTLDKGFVVKGEEIADFLDEKLALMGLNRREATDFVSYWLPELEKNPYNLIHFSTDEYAQNAPLEITPAPETLIRVFMVYRPLETPIHIPSQKLNSISRQGYTVVEWGGKKASNLIN</sequence>
<dbReference type="KEGG" id="aup:AsAng_0052530"/>
<keyword evidence="2" id="KW-1185">Reference proteome</keyword>
<dbReference type="EMBL" id="AP026867">
    <property type="protein sequence ID" value="BDS14473.1"/>
    <property type="molecule type" value="Genomic_DNA"/>
</dbReference>
<dbReference type="Proteomes" id="UP001060919">
    <property type="component" value="Chromosome"/>
</dbReference>
<gene>
    <name evidence="1" type="ORF">AsAng_0052530</name>
</gene>
<evidence type="ECO:0000313" key="1">
    <source>
        <dbReference type="EMBL" id="BDS14473.1"/>
    </source>
</evidence>